<protein>
    <submittedName>
        <fullName evidence="1">(rape) hypothetical protein</fullName>
    </submittedName>
</protein>
<reference evidence="1" key="1">
    <citation type="submission" date="2021-01" db="EMBL/GenBank/DDBJ databases">
        <authorList>
            <consortium name="Genoscope - CEA"/>
            <person name="William W."/>
        </authorList>
    </citation>
    <scope>NUCLEOTIDE SEQUENCE</scope>
</reference>
<sequence>MSRDMNRREESLSQASTAPFRLWFLHYECFDSLNLRNFLTPSTQIKHDISFNDTHSSSRRCFFTYKRVSLLPLNIILTVRANPKKK</sequence>
<proteinExistence type="predicted"/>
<gene>
    <name evidence="1" type="ORF">DARMORV10_C04P34510.1</name>
</gene>
<name>A0A816JHT3_BRANA</name>
<dbReference type="Proteomes" id="UP001295469">
    <property type="component" value="Chromosome C04"/>
</dbReference>
<accession>A0A816JHT3</accession>
<organism evidence="1">
    <name type="scientific">Brassica napus</name>
    <name type="common">Rape</name>
    <dbReference type="NCBI Taxonomy" id="3708"/>
    <lineage>
        <taxon>Eukaryota</taxon>
        <taxon>Viridiplantae</taxon>
        <taxon>Streptophyta</taxon>
        <taxon>Embryophyta</taxon>
        <taxon>Tracheophyta</taxon>
        <taxon>Spermatophyta</taxon>
        <taxon>Magnoliopsida</taxon>
        <taxon>eudicotyledons</taxon>
        <taxon>Gunneridae</taxon>
        <taxon>Pentapetalae</taxon>
        <taxon>rosids</taxon>
        <taxon>malvids</taxon>
        <taxon>Brassicales</taxon>
        <taxon>Brassicaceae</taxon>
        <taxon>Brassiceae</taxon>
        <taxon>Brassica</taxon>
    </lineage>
</organism>
<dbReference type="EMBL" id="HG994368">
    <property type="protein sequence ID" value="CAF1848698.1"/>
    <property type="molecule type" value="Genomic_DNA"/>
</dbReference>
<evidence type="ECO:0000313" key="1">
    <source>
        <dbReference type="EMBL" id="CAF1848698.1"/>
    </source>
</evidence>
<dbReference type="AlphaFoldDB" id="A0A816JHT3"/>